<dbReference type="RefSeq" id="WP_119408666.1">
    <property type="nucleotide sequence ID" value="NZ_CP032869.1"/>
</dbReference>
<proteinExistence type="predicted"/>
<dbReference type="KEGG" id="muh:HYN43_006460"/>
<evidence type="ECO:0000256" key="1">
    <source>
        <dbReference type="SAM" id="Phobius"/>
    </source>
</evidence>
<feature type="transmembrane region" description="Helical" evidence="1">
    <location>
        <begin position="12"/>
        <end position="33"/>
    </location>
</feature>
<protein>
    <recommendedName>
        <fullName evidence="4">Type VI secretion system transmembrane protein TssO</fullName>
    </recommendedName>
</protein>
<accession>A0A494VLJ3</accession>
<dbReference type="Pfam" id="PF17561">
    <property type="entry name" value="TssO"/>
    <property type="match status" value="1"/>
</dbReference>
<dbReference type="EMBL" id="CP032869">
    <property type="protein sequence ID" value="AYL94959.1"/>
    <property type="molecule type" value="Genomic_DNA"/>
</dbReference>
<keyword evidence="3" id="KW-1185">Reference proteome</keyword>
<dbReference type="Proteomes" id="UP000270046">
    <property type="component" value="Chromosome"/>
</dbReference>
<keyword evidence="1" id="KW-0472">Membrane</keyword>
<dbReference type="InterPro" id="IPR039449">
    <property type="entry name" value="TssO"/>
</dbReference>
<dbReference type="AlphaFoldDB" id="A0A494VLJ3"/>
<sequence>MLKLSLKERREKFLLFTGMFLVASVILCVAIFYNYNNEGLTSKTEFAKKVTEEEQFEALVTEALPTVDTTYSKIVKFNPNVQAVFLENDIGGSIGAVKSYYNRRPYDERYKCFIQASKLLQALFYDKRELTGNYNDIRNIKGSVDDCHIAQRQLQQNMSMAR</sequence>
<keyword evidence="1" id="KW-0812">Transmembrane</keyword>
<organism evidence="2 3">
    <name type="scientific">Mucilaginibacter celer</name>
    <dbReference type="NCBI Taxonomy" id="2305508"/>
    <lineage>
        <taxon>Bacteria</taxon>
        <taxon>Pseudomonadati</taxon>
        <taxon>Bacteroidota</taxon>
        <taxon>Sphingobacteriia</taxon>
        <taxon>Sphingobacteriales</taxon>
        <taxon>Sphingobacteriaceae</taxon>
        <taxon>Mucilaginibacter</taxon>
    </lineage>
</organism>
<keyword evidence="1" id="KW-1133">Transmembrane helix</keyword>
<gene>
    <name evidence="2" type="ORF">HYN43_006460</name>
</gene>
<reference evidence="2 3" key="1">
    <citation type="submission" date="2018-10" db="EMBL/GenBank/DDBJ databases">
        <title>Genome sequencing of Mucilaginibacter sp. HYN0043.</title>
        <authorList>
            <person name="Kim M."/>
            <person name="Yi H."/>
        </authorList>
    </citation>
    <scope>NUCLEOTIDE SEQUENCE [LARGE SCALE GENOMIC DNA]</scope>
    <source>
        <strain evidence="2 3">HYN0043</strain>
    </source>
</reference>
<evidence type="ECO:0000313" key="3">
    <source>
        <dbReference type="Proteomes" id="UP000270046"/>
    </source>
</evidence>
<name>A0A494VLJ3_9SPHI</name>
<dbReference type="OrthoDB" id="664017at2"/>
<evidence type="ECO:0000313" key="2">
    <source>
        <dbReference type="EMBL" id="AYL94959.1"/>
    </source>
</evidence>
<evidence type="ECO:0008006" key="4">
    <source>
        <dbReference type="Google" id="ProtNLM"/>
    </source>
</evidence>